<dbReference type="Pfam" id="PF08313">
    <property type="entry name" value="SCA7"/>
    <property type="match status" value="1"/>
</dbReference>
<accession>A0A1E3JKV2</accession>
<dbReference type="InterPro" id="IPR037804">
    <property type="entry name" value="SGF73"/>
</dbReference>
<feature type="domain" description="SCA7" evidence="2">
    <location>
        <begin position="177"/>
        <end position="243"/>
    </location>
</feature>
<feature type="compositionally biased region" description="Polar residues" evidence="1">
    <location>
        <begin position="295"/>
        <end position="336"/>
    </location>
</feature>
<feature type="region of interest" description="Disordered" evidence="1">
    <location>
        <begin position="1"/>
        <end position="43"/>
    </location>
</feature>
<dbReference type="PROSITE" id="PS51505">
    <property type="entry name" value="SCA7"/>
    <property type="match status" value="1"/>
</dbReference>
<dbReference type="EMBL" id="MEKH01000010">
    <property type="protein sequence ID" value="ODO01495.1"/>
    <property type="molecule type" value="Genomic_DNA"/>
</dbReference>
<feature type="region of interest" description="Disordered" evidence="1">
    <location>
        <begin position="295"/>
        <end position="346"/>
    </location>
</feature>
<evidence type="ECO:0000313" key="3">
    <source>
        <dbReference type="EMBL" id="ODO01495.1"/>
    </source>
</evidence>
<evidence type="ECO:0000313" key="4">
    <source>
        <dbReference type="Proteomes" id="UP000095149"/>
    </source>
</evidence>
<dbReference type="GO" id="GO:0006357">
    <property type="term" value="P:regulation of transcription by RNA polymerase II"/>
    <property type="evidence" value="ECO:0007669"/>
    <property type="project" value="TreeGrafter"/>
</dbReference>
<organism evidence="3 4">
    <name type="scientific">Cryptococcus amylolentus CBS 6273</name>
    <dbReference type="NCBI Taxonomy" id="1296118"/>
    <lineage>
        <taxon>Eukaryota</taxon>
        <taxon>Fungi</taxon>
        <taxon>Dikarya</taxon>
        <taxon>Basidiomycota</taxon>
        <taxon>Agaricomycotina</taxon>
        <taxon>Tremellomycetes</taxon>
        <taxon>Tremellales</taxon>
        <taxon>Cryptococcaceae</taxon>
        <taxon>Cryptococcus</taxon>
    </lineage>
</organism>
<feature type="region of interest" description="Disordered" evidence="1">
    <location>
        <begin position="237"/>
        <end position="273"/>
    </location>
</feature>
<reference evidence="3 4" key="1">
    <citation type="submission" date="2016-06" db="EMBL/GenBank/DDBJ databases">
        <title>Evolution of pathogenesis and genome organization in the Tremellales.</title>
        <authorList>
            <person name="Cuomo C."/>
            <person name="Litvintseva A."/>
            <person name="Heitman J."/>
            <person name="Chen Y."/>
            <person name="Sun S."/>
            <person name="Springer D."/>
            <person name="Dromer F."/>
            <person name="Young S."/>
            <person name="Zeng Q."/>
            <person name="Chapman S."/>
            <person name="Gujja S."/>
            <person name="Saif S."/>
            <person name="Birren B."/>
        </authorList>
    </citation>
    <scope>NUCLEOTIDE SEQUENCE [LARGE SCALE GENOMIC DNA]</scope>
    <source>
        <strain evidence="3 4">CBS 6273</strain>
    </source>
</reference>
<evidence type="ECO:0000259" key="2">
    <source>
        <dbReference type="PROSITE" id="PS51505"/>
    </source>
</evidence>
<dbReference type="GO" id="GO:0031048">
    <property type="term" value="P:regulatory ncRNA-mediated heterochromatin formation"/>
    <property type="evidence" value="ECO:0007669"/>
    <property type="project" value="TreeGrafter"/>
</dbReference>
<gene>
    <name evidence="3" type="ORF">I350_06315</name>
</gene>
<dbReference type="InterPro" id="IPR013243">
    <property type="entry name" value="SCA7_dom"/>
</dbReference>
<feature type="compositionally biased region" description="Low complexity" evidence="1">
    <location>
        <begin position="14"/>
        <end position="24"/>
    </location>
</feature>
<dbReference type="PANTHER" id="PTHR47805">
    <property type="entry name" value="SAGA-ASSOCIATED FACTOR 73"/>
    <property type="match status" value="1"/>
</dbReference>
<feature type="region of interest" description="Disordered" evidence="1">
    <location>
        <begin position="147"/>
        <end position="168"/>
    </location>
</feature>
<feature type="compositionally biased region" description="Acidic residues" evidence="1">
    <location>
        <begin position="261"/>
        <end position="270"/>
    </location>
</feature>
<comment type="caution">
    <text evidence="3">The sequence shown here is derived from an EMBL/GenBank/DDBJ whole genome shotgun (WGS) entry which is preliminary data.</text>
</comment>
<dbReference type="AlphaFoldDB" id="A0A1E3JKV2"/>
<dbReference type="GO" id="GO:0000124">
    <property type="term" value="C:SAGA complex"/>
    <property type="evidence" value="ECO:0007669"/>
    <property type="project" value="InterPro"/>
</dbReference>
<dbReference type="PANTHER" id="PTHR47805:SF1">
    <property type="entry name" value="SAGA-ASSOCIATED FACTOR 73"/>
    <property type="match status" value="1"/>
</dbReference>
<feature type="region of interest" description="Disordered" evidence="1">
    <location>
        <begin position="377"/>
        <end position="400"/>
    </location>
</feature>
<dbReference type="Proteomes" id="UP000095149">
    <property type="component" value="Unassembled WGS sequence"/>
</dbReference>
<name>A0A1E3JKV2_9TREE</name>
<protein>
    <recommendedName>
        <fullName evidence="2">SCA7 domain-containing protein</fullName>
    </recommendedName>
</protein>
<feature type="compositionally biased region" description="Basic and acidic residues" evidence="1">
    <location>
        <begin position="237"/>
        <end position="260"/>
    </location>
</feature>
<feature type="compositionally biased region" description="Gly residues" evidence="1">
    <location>
        <begin position="380"/>
        <end position="391"/>
    </location>
</feature>
<evidence type="ECO:0000256" key="1">
    <source>
        <dbReference type="SAM" id="MobiDB-lite"/>
    </source>
</evidence>
<feature type="region of interest" description="Disordered" evidence="1">
    <location>
        <begin position="96"/>
        <end position="127"/>
    </location>
</feature>
<dbReference type="OrthoDB" id="21678at2759"/>
<proteinExistence type="predicted"/>
<dbReference type="Gene3D" id="6.10.140.1270">
    <property type="match status" value="1"/>
</dbReference>
<sequence>MPLKLNPRSPLPPFTFSLSPSPHSQSQRQDASPPRPPADFLPEKDMYQFGTYPLIADGEPGRGLVKCERCGKVGVEWAAGEHRRVCSHILDGTPLATRKGGKGIKTDPKKRRASEDTPLSPQKRAKASPILPVVDLNSHDYRGMKKSEIKKLQKDKARQEKKEAKERERLEIAERKRQRANNPINVDRQCGVINDRNVPCARSLTCKTHTVGAKRSVEGRSRPYDELYLDWQREHNPNFKEPARKDRVEKKKEKKKKEFGEEGDDDGLEGDDGRREVGELIALTRMAGDRVKNHITTLGNPSSIHSQPGSATPGLNSSLPPLSALGRSQNNASNRTTAKKPPFQPVWRSNAVGGGDFSDVGRMLVQALAARTKPSVQGAQGVGMPGAGLGENQGLSISAV</sequence>
<dbReference type="GO" id="GO:1904802">
    <property type="term" value="P:RITS complex assembly"/>
    <property type="evidence" value="ECO:0007669"/>
    <property type="project" value="TreeGrafter"/>
</dbReference>